<evidence type="ECO:0000256" key="2">
    <source>
        <dbReference type="SAM" id="Phobius"/>
    </source>
</evidence>
<evidence type="ECO:0000313" key="4">
    <source>
        <dbReference type="Proteomes" id="UP001176517"/>
    </source>
</evidence>
<keyword evidence="2" id="KW-1133">Transmembrane helix</keyword>
<feature type="compositionally biased region" description="Low complexity" evidence="1">
    <location>
        <begin position="251"/>
        <end position="278"/>
    </location>
</feature>
<accession>A0AAN6JPQ1</accession>
<proteinExistence type="predicted"/>
<dbReference type="Proteomes" id="UP001176517">
    <property type="component" value="Unassembled WGS sequence"/>
</dbReference>
<evidence type="ECO:0000313" key="3">
    <source>
        <dbReference type="EMBL" id="KAK0545491.1"/>
    </source>
</evidence>
<evidence type="ECO:0000256" key="1">
    <source>
        <dbReference type="SAM" id="MobiDB-lite"/>
    </source>
</evidence>
<keyword evidence="2" id="KW-0812">Transmembrane</keyword>
<dbReference type="EMBL" id="JAPDMZ010000229">
    <property type="protein sequence ID" value="KAK0545491.1"/>
    <property type="molecule type" value="Genomic_DNA"/>
</dbReference>
<organism evidence="3 4">
    <name type="scientific">Tilletia horrida</name>
    <dbReference type="NCBI Taxonomy" id="155126"/>
    <lineage>
        <taxon>Eukaryota</taxon>
        <taxon>Fungi</taxon>
        <taxon>Dikarya</taxon>
        <taxon>Basidiomycota</taxon>
        <taxon>Ustilaginomycotina</taxon>
        <taxon>Exobasidiomycetes</taxon>
        <taxon>Tilletiales</taxon>
        <taxon>Tilletiaceae</taxon>
        <taxon>Tilletia</taxon>
    </lineage>
</organism>
<feature type="transmembrane region" description="Helical" evidence="2">
    <location>
        <begin position="183"/>
        <end position="206"/>
    </location>
</feature>
<name>A0AAN6JPQ1_9BASI</name>
<feature type="transmembrane region" description="Helical" evidence="2">
    <location>
        <begin position="12"/>
        <end position="32"/>
    </location>
</feature>
<feature type="compositionally biased region" description="Pro residues" evidence="1">
    <location>
        <begin position="279"/>
        <end position="299"/>
    </location>
</feature>
<reference evidence="3" key="1">
    <citation type="journal article" date="2023" name="PhytoFront">
        <title>Draft Genome Resources of Seven Strains of Tilletia horrida, Causal Agent of Kernel Smut of Rice.</title>
        <authorList>
            <person name="Khanal S."/>
            <person name="Antony Babu S."/>
            <person name="Zhou X.G."/>
        </authorList>
    </citation>
    <scope>NUCLEOTIDE SEQUENCE</scope>
    <source>
        <strain evidence="3">TX6</strain>
    </source>
</reference>
<feature type="transmembrane region" description="Helical" evidence="2">
    <location>
        <begin position="99"/>
        <end position="121"/>
    </location>
</feature>
<dbReference type="AlphaFoldDB" id="A0AAN6JPQ1"/>
<protein>
    <submittedName>
        <fullName evidence="3">Uncharacterized protein</fullName>
    </submittedName>
</protein>
<keyword evidence="4" id="KW-1185">Reference proteome</keyword>
<keyword evidence="2" id="KW-0472">Membrane</keyword>
<feature type="region of interest" description="Disordered" evidence="1">
    <location>
        <begin position="234"/>
        <end position="352"/>
    </location>
</feature>
<comment type="caution">
    <text evidence="3">The sequence shown here is derived from an EMBL/GenBank/DDBJ whole genome shotgun (WGS) entry which is preliminary data.</text>
</comment>
<gene>
    <name evidence="3" type="ORF">OC846_005656</name>
</gene>
<sequence length="352" mass="37526">MSAPAVFGPRDFFGTVDALFTFIATALTFGQMGKMIAFVVENTESGGFDYHRKRDLDLTGAQAFHVFEKRRGRHGGGGGGNGGGSSQAYAYEGWQQASLVLFAIGGLFGIIKFFSFFSSAAKIAKSTRSGNTTLAAKQSSQLFYSLLGYTLVWALLSIAGLVIDGVLVAKQKGEIAPYFNGYWDYYPLNVALVLFLILVFISTGFSTHSAFMSSRRVSSGTHIAADEKLNSDYTPSAAHVSNPYAEPNHLPSSQPAPQQAPPQAYHQPQAYNQAAYPSYPSPPPTQPSFPQPSTSPSPYPAQQAVQHNHDVKPSHQPFDGAYSPALLSGIGGSNQPPTSAPAGWTVSPSGGR</sequence>
<feature type="transmembrane region" description="Helical" evidence="2">
    <location>
        <begin position="142"/>
        <end position="163"/>
    </location>
</feature>